<dbReference type="AlphaFoldDB" id="A0A2N7AVU5"/>
<evidence type="ECO:0000256" key="5">
    <source>
        <dbReference type="ARBA" id="ARBA00023136"/>
    </source>
</evidence>
<dbReference type="EMBL" id="NIPR01000007">
    <property type="protein sequence ID" value="PMD72297.1"/>
    <property type="molecule type" value="Genomic_DNA"/>
</dbReference>
<evidence type="ECO:0000313" key="9">
    <source>
        <dbReference type="Proteomes" id="UP000235649"/>
    </source>
</evidence>
<feature type="transmembrane region" description="Helical" evidence="6">
    <location>
        <begin position="64"/>
        <end position="86"/>
    </location>
</feature>
<organism evidence="8 9">
    <name type="scientific">Companilactobacillus nuruki</name>
    <dbReference type="NCBI Taxonomy" id="1993540"/>
    <lineage>
        <taxon>Bacteria</taxon>
        <taxon>Bacillati</taxon>
        <taxon>Bacillota</taxon>
        <taxon>Bacilli</taxon>
        <taxon>Lactobacillales</taxon>
        <taxon>Lactobacillaceae</taxon>
        <taxon>Companilactobacillus</taxon>
    </lineage>
</organism>
<keyword evidence="4 6" id="KW-1133">Transmembrane helix</keyword>
<comment type="caution">
    <text evidence="8">The sequence shown here is derived from an EMBL/GenBank/DDBJ whole genome shotgun (WGS) entry which is preliminary data.</text>
</comment>
<evidence type="ECO:0000313" key="8">
    <source>
        <dbReference type="EMBL" id="PMD72297.1"/>
    </source>
</evidence>
<keyword evidence="9" id="KW-1185">Reference proteome</keyword>
<sequence length="196" mass="22698">MNYIYMNSDSYQKTFGKKYQLNTVFMKANYPSHVRHIIEKNKGIKNVELTRTTMNRLETNMKSIKMVVVILIILASLLAIVVLYSVTNINIEERQREIATLKVLGFKDSETNAYIFRETFGLSLMGTIIGLFFGVILFQQVIQSFGTEYYIFDTSMNLMTFVYSTCFSILFTVIINLLMIPKIRKIDMLQSLKSVD</sequence>
<proteinExistence type="predicted"/>
<comment type="subcellular location">
    <subcellularLocation>
        <location evidence="1">Cell membrane</location>
        <topology evidence="1">Multi-pass membrane protein</topology>
    </subcellularLocation>
</comment>
<feature type="transmembrane region" description="Helical" evidence="6">
    <location>
        <begin position="120"/>
        <end position="141"/>
    </location>
</feature>
<reference evidence="8 9" key="1">
    <citation type="submission" date="2017-05" db="EMBL/GenBank/DDBJ databases">
        <title>Lactobacillus nurukis nov., sp. nov., isolated from nuruk.</title>
        <authorList>
            <person name="Kim S.-J."/>
        </authorList>
    </citation>
    <scope>NUCLEOTIDE SEQUENCE [LARGE SCALE GENOMIC DNA]</scope>
    <source>
        <strain evidence="8 9">SYF10-1a</strain>
    </source>
</reference>
<dbReference type="OrthoDB" id="5137249at2"/>
<dbReference type="Proteomes" id="UP000235649">
    <property type="component" value="Unassembled WGS sequence"/>
</dbReference>
<keyword evidence="3 6" id="KW-0812">Transmembrane</keyword>
<dbReference type="PANTHER" id="PTHR30287:SF1">
    <property type="entry name" value="INNER MEMBRANE PROTEIN"/>
    <property type="match status" value="1"/>
</dbReference>
<dbReference type="InterPro" id="IPR003838">
    <property type="entry name" value="ABC3_permease_C"/>
</dbReference>
<protein>
    <recommendedName>
        <fullName evidence="7">ABC3 transporter permease C-terminal domain-containing protein</fullName>
    </recommendedName>
</protein>
<evidence type="ECO:0000256" key="1">
    <source>
        <dbReference type="ARBA" id="ARBA00004651"/>
    </source>
</evidence>
<dbReference type="Pfam" id="PF02687">
    <property type="entry name" value="FtsX"/>
    <property type="match status" value="1"/>
</dbReference>
<keyword evidence="2" id="KW-1003">Cell membrane</keyword>
<accession>A0A2N7AVU5</accession>
<feature type="transmembrane region" description="Helical" evidence="6">
    <location>
        <begin position="161"/>
        <end position="180"/>
    </location>
</feature>
<gene>
    <name evidence="8" type="ORF">CBP76_03940</name>
</gene>
<evidence type="ECO:0000256" key="6">
    <source>
        <dbReference type="SAM" id="Phobius"/>
    </source>
</evidence>
<evidence type="ECO:0000259" key="7">
    <source>
        <dbReference type="Pfam" id="PF02687"/>
    </source>
</evidence>
<evidence type="ECO:0000256" key="4">
    <source>
        <dbReference type="ARBA" id="ARBA00022989"/>
    </source>
</evidence>
<feature type="domain" description="ABC3 transporter permease C-terminal" evidence="7">
    <location>
        <begin position="70"/>
        <end position="187"/>
    </location>
</feature>
<name>A0A2N7AVU5_9LACO</name>
<keyword evidence="5 6" id="KW-0472">Membrane</keyword>
<dbReference type="PANTHER" id="PTHR30287">
    <property type="entry name" value="MEMBRANE COMPONENT OF PREDICTED ABC SUPERFAMILY METABOLITE UPTAKE TRANSPORTER"/>
    <property type="match status" value="1"/>
</dbReference>
<dbReference type="InterPro" id="IPR038766">
    <property type="entry name" value="Membrane_comp_ABC_pdt"/>
</dbReference>
<dbReference type="GO" id="GO:0005886">
    <property type="term" value="C:plasma membrane"/>
    <property type="evidence" value="ECO:0007669"/>
    <property type="project" value="UniProtKB-SubCell"/>
</dbReference>
<evidence type="ECO:0000256" key="3">
    <source>
        <dbReference type="ARBA" id="ARBA00022692"/>
    </source>
</evidence>
<evidence type="ECO:0000256" key="2">
    <source>
        <dbReference type="ARBA" id="ARBA00022475"/>
    </source>
</evidence>